<accession>A0A4Z1GSU7</accession>
<dbReference type="AlphaFoldDB" id="A0A4Z1GSU7"/>
<name>A0A4Z1GSU7_9HELO</name>
<organism evidence="2 3">
    <name type="scientific">Botrytis hyacinthi</name>
    <dbReference type="NCBI Taxonomy" id="278943"/>
    <lineage>
        <taxon>Eukaryota</taxon>
        <taxon>Fungi</taxon>
        <taxon>Dikarya</taxon>
        <taxon>Ascomycota</taxon>
        <taxon>Pezizomycotina</taxon>
        <taxon>Leotiomycetes</taxon>
        <taxon>Helotiales</taxon>
        <taxon>Sclerotiniaceae</taxon>
        <taxon>Botrytis</taxon>
    </lineage>
</organism>
<protein>
    <submittedName>
        <fullName evidence="2">Uncharacterized protein</fullName>
    </submittedName>
</protein>
<sequence>MEENHETTSPCRGKSIGRSLSLVTDLAPSSQQPCLLQHSHNPQNLNSAYPISAPPLVHHNQINPLPALPLTQHHPFAIPQPQLYQTQLFNPEHHYLLLSLSRENFKVLSLRQKIAAAETSLASMHLATELEGVGIGIKSPLSFISTPATPHSQAPTRRKLKKQISWLKCRIKECTRQEKILMKRLQQIGEEEERRWRWMQIERQRRINEEMMEWQRGYWNCFVGAGGAVGQVGYGYSGGGYGYGYGHGHGNAHGGTLNASTPTFQPGGSVSVGGACPIDNRASVGGRKCSNEFWNTDAPVFSPVNFFKPSSSSISVATSTAPSGISQNVQNVQNGEVERLSRGWDECELSPLAEERRRSSLKWSVEIRGGDREGSRSGSGEGEAGDSSTETAITTPTPQQSARMSPMGGAKSCNDVMLGFFDGVGDEGVDGVRKKGLCGKEGVAREKKSKSLPGVQRQRWEGVCGGKGEGKLYGKEVLKERNEIDQVR</sequence>
<proteinExistence type="predicted"/>
<evidence type="ECO:0000256" key="1">
    <source>
        <dbReference type="SAM" id="MobiDB-lite"/>
    </source>
</evidence>
<dbReference type="EMBL" id="PQXK01000069">
    <property type="protein sequence ID" value="TGO38709.1"/>
    <property type="molecule type" value="Genomic_DNA"/>
</dbReference>
<evidence type="ECO:0000313" key="2">
    <source>
        <dbReference type="EMBL" id="TGO38709.1"/>
    </source>
</evidence>
<comment type="caution">
    <text evidence="2">The sequence shown here is derived from an EMBL/GenBank/DDBJ whole genome shotgun (WGS) entry which is preliminary data.</text>
</comment>
<dbReference type="Proteomes" id="UP000297814">
    <property type="component" value="Unassembled WGS sequence"/>
</dbReference>
<feature type="compositionally biased region" description="Polar residues" evidence="1">
    <location>
        <begin position="389"/>
        <end position="403"/>
    </location>
</feature>
<feature type="region of interest" description="Disordered" evidence="1">
    <location>
        <begin position="368"/>
        <end position="408"/>
    </location>
</feature>
<reference evidence="2 3" key="1">
    <citation type="submission" date="2017-12" db="EMBL/GenBank/DDBJ databases">
        <title>Comparative genomics of Botrytis spp.</title>
        <authorList>
            <person name="Valero-Jimenez C.A."/>
            <person name="Tapia P."/>
            <person name="Veloso J."/>
            <person name="Silva-Moreno E."/>
            <person name="Staats M."/>
            <person name="Valdes J.H."/>
            <person name="Van Kan J.A.L."/>
        </authorList>
    </citation>
    <scope>NUCLEOTIDE SEQUENCE [LARGE SCALE GENOMIC DNA]</scope>
    <source>
        <strain evidence="2 3">Bh0001</strain>
    </source>
</reference>
<gene>
    <name evidence="2" type="ORF">BHYA_0069g00290</name>
</gene>
<evidence type="ECO:0000313" key="3">
    <source>
        <dbReference type="Proteomes" id="UP000297814"/>
    </source>
</evidence>
<keyword evidence="3" id="KW-1185">Reference proteome</keyword>